<evidence type="ECO:0008006" key="4">
    <source>
        <dbReference type="Google" id="ProtNLM"/>
    </source>
</evidence>
<dbReference type="HOGENOM" id="CLU_036604_0_2_9"/>
<evidence type="ECO:0000256" key="1">
    <source>
        <dbReference type="ARBA" id="ARBA00006479"/>
    </source>
</evidence>
<protein>
    <recommendedName>
        <fullName evidence="4">ROK family protein (Putative glucokinase)</fullName>
    </recommendedName>
</protein>
<sequence>MDYLAIDIGGTRTKSAIVNSEGKFKNKENIPTPDKYEELISYIVRRFLENKIDSNTIGLSCPGVYSPKNKTITGSSALSYLINKNIINDIRASLNDVKIIIENDGNCALLGEISTGEYDKINNILMLVVGSAIGGSAIVDGNLIRGANLNAAEFGYMMIDNNVERSKYHSLGGKCGLNGLLNYINERGFSISNGKELFYKMSENKELYSLVKNQLKYLALSIINLQYILDPDLVLIGGGISKNEKFINIIKDNINEIMTLRANYKVKPKIEAAKQGNDANLLGIAYKCREDLEN</sequence>
<dbReference type="PATRIC" id="fig|883114.3.peg.264"/>
<dbReference type="InterPro" id="IPR000600">
    <property type="entry name" value="ROK"/>
</dbReference>
<dbReference type="RefSeq" id="WP_005397201.1">
    <property type="nucleotide sequence ID" value="NZ_JH601088.1"/>
</dbReference>
<evidence type="ECO:0000313" key="3">
    <source>
        <dbReference type="Proteomes" id="UP000004191"/>
    </source>
</evidence>
<dbReference type="Proteomes" id="UP000004191">
    <property type="component" value="Unassembled WGS sequence"/>
</dbReference>
<reference evidence="2 3" key="1">
    <citation type="submission" date="2012-01" db="EMBL/GenBank/DDBJ databases">
        <title>The Genome Sequence of Helcococcus kunzii ATCC 51366.</title>
        <authorList>
            <consortium name="The Broad Institute Genome Sequencing Platform"/>
            <person name="Earl A."/>
            <person name="Ward D."/>
            <person name="Feldgarden M."/>
            <person name="Gevers D."/>
            <person name="Huys G."/>
            <person name="Young S.K."/>
            <person name="Zeng Q."/>
            <person name="Gargeya S."/>
            <person name="Fitzgerald M."/>
            <person name="Haas B."/>
            <person name="Abouelleil A."/>
            <person name="Alvarado L."/>
            <person name="Arachchi H.M."/>
            <person name="Berlin A."/>
            <person name="Chapman S.B."/>
            <person name="Gearin G."/>
            <person name="Goldberg J."/>
            <person name="Griggs A."/>
            <person name="Gujja S."/>
            <person name="Hansen M."/>
            <person name="Heiman D."/>
            <person name="Howarth C."/>
            <person name="Larimer J."/>
            <person name="Lui A."/>
            <person name="MacDonald P.J.P."/>
            <person name="McCowen C."/>
            <person name="Montmayeur A."/>
            <person name="Murphy C."/>
            <person name="Neiman D."/>
            <person name="Pearson M."/>
            <person name="Priest M."/>
            <person name="Roberts A."/>
            <person name="Saif S."/>
            <person name="Shea T."/>
            <person name="Sisk P."/>
            <person name="Stolte C."/>
            <person name="Sykes S."/>
            <person name="Wortman J."/>
            <person name="Nusbaum C."/>
            <person name="Birren B."/>
        </authorList>
    </citation>
    <scope>NUCLEOTIDE SEQUENCE [LARGE SCALE GENOMIC DNA]</scope>
    <source>
        <strain evidence="2 3">ATCC 51366</strain>
    </source>
</reference>
<dbReference type="AlphaFoldDB" id="H3NLQ7"/>
<dbReference type="Gene3D" id="3.30.420.40">
    <property type="match status" value="2"/>
</dbReference>
<comment type="similarity">
    <text evidence="1">Belongs to the ROK (NagC/XylR) family.</text>
</comment>
<dbReference type="Pfam" id="PF00480">
    <property type="entry name" value="ROK"/>
    <property type="match status" value="1"/>
</dbReference>
<dbReference type="InterPro" id="IPR043129">
    <property type="entry name" value="ATPase_NBD"/>
</dbReference>
<comment type="caution">
    <text evidence="2">The sequence shown here is derived from an EMBL/GenBank/DDBJ whole genome shotgun (WGS) entry which is preliminary data.</text>
</comment>
<dbReference type="EMBL" id="AGEI01000009">
    <property type="protein sequence ID" value="EHR35742.1"/>
    <property type="molecule type" value="Genomic_DNA"/>
</dbReference>
<dbReference type="CDD" id="cd24152">
    <property type="entry name" value="ASKHA_NBD_ROK-like"/>
    <property type="match status" value="1"/>
</dbReference>
<accession>H3NLQ7</accession>
<keyword evidence="3" id="KW-1185">Reference proteome</keyword>
<dbReference type="PANTHER" id="PTHR18964">
    <property type="entry name" value="ROK (REPRESSOR, ORF, KINASE) FAMILY"/>
    <property type="match status" value="1"/>
</dbReference>
<dbReference type="eggNOG" id="COG1940">
    <property type="taxonomic scope" value="Bacteria"/>
</dbReference>
<name>H3NLQ7_9FIRM</name>
<dbReference type="SUPFAM" id="SSF53067">
    <property type="entry name" value="Actin-like ATPase domain"/>
    <property type="match status" value="1"/>
</dbReference>
<evidence type="ECO:0000313" key="2">
    <source>
        <dbReference type="EMBL" id="EHR35742.1"/>
    </source>
</evidence>
<proteinExistence type="inferred from homology"/>
<organism evidence="2 3">
    <name type="scientific">Helcococcus kunzii ATCC 51366</name>
    <dbReference type="NCBI Taxonomy" id="883114"/>
    <lineage>
        <taxon>Bacteria</taxon>
        <taxon>Bacillati</taxon>
        <taxon>Bacillota</taxon>
        <taxon>Tissierellia</taxon>
        <taxon>Tissierellales</taxon>
        <taxon>Peptoniphilaceae</taxon>
        <taxon>Helcococcus</taxon>
    </lineage>
</organism>
<dbReference type="STRING" id="883114.HMPREF9709_00268"/>
<gene>
    <name evidence="2" type="ORF">HMPREF9709_00268</name>
</gene>
<dbReference type="OrthoDB" id="9795247at2"/>
<dbReference type="PANTHER" id="PTHR18964:SF149">
    <property type="entry name" value="BIFUNCTIONAL UDP-N-ACETYLGLUCOSAMINE 2-EPIMERASE_N-ACETYLMANNOSAMINE KINASE"/>
    <property type="match status" value="1"/>
</dbReference>
<dbReference type="GeneID" id="96998287"/>